<dbReference type="SUPFAM" id="SSF53748">
    <property type="entry name" value="Phosphoglycerate kinase"/>
    <property type="match status" value="1"/>
</dbReference>
<gene>
    <name evidence="6" type="ORF">METZ01_LOCUS458932</name>
</gene>
<evidence type="ECO:0000256" key="5">
    <source>
        <dbReference type="ARBA" id="ARBA00022840"/>
    </source>
</evidence>
<dbReference type="EMBL" id="UINC01191430">
    <property type="protein sequence ID" value="SVE06078.1"/>
    <property type="molecule type" value="Genomic_DNA"/>
</dbReference>
<evidence type="ECO:0000256" key="1">
    <source>
        <dbReference type="ARBA" id="ARBA00013061"/>
    </source>
</evidence>
<dbReference type="InterPro" id="IPR036043">
    <property type="entry name" value="Phosphoglycerate_kinase_sf"/>
</dbReference>
<protein>
    <recommendedName>
        <fullName evidence="1">phosphoglycerate kinase</fullName>
        <ecNumber evidence="1">2.7.2.3</ecNumber>
    </recommendedName>
</protein>
<keyword evidence="3" id="KW-0547">Nucleotide-binding</keyword>
<dbReference type="EC" id="2.7.2.3" evidence="1"/>
<evidence type="ECO:0000256" key="2">
    <source>
        <dbReference type="ARBA" id="ARBA00022679"/>
    </source>
</evidence>
<dbReference type="GO" id="GO:0006096">
    <property type="term" value="P:glycolytic process"/>
    <property type="evidence" value="ECO:0007669"/>
    <property type="project" value="InterPro"/>
</dbReference>
<sequence length="27" mass="3034">MSKLTVNDIDLQGKRVLARVDYNVPMG</sequence>
<dbReference type="Gene3D" id="3.40.50.1260">
    <property type="entry name" value="Phosphoglycerate kinase, N-terminal domain"/>
    <property type="match status" value="1"/>
</dbReference>
<reference evidence="6" key="1">
    <citation type="submission" date="2018-05" db="EMBL/GenBank/DDBJ databases">
        <authorList>
            <person name="Lanie J.A."/>
            <person name="Ng W.-L."/>
            <person name="Kazmierczak K.M."/>
            <person name="Andrzejewski T.M."/>
            <person name="Davidsen T.M."/>
            <person name="Wayne K.J."/>
            <person name="Tettelin H."/>
            <person name="Glass J.I."/>
            <person name="Rusch D."/>
            <person name="Podicherti R."/>
            <person name="Tsui H.-C.T."/>
            <person name="Winkler M.E."/>
        </authorList>
    </citation>
    <scope>NUCLEOTIDE SEQUENCE</scope>
</reference>
<evidence type="ECO:0000313" key="6">
    <source>
        <dbReference type="EMBL" id="SVE06078.1"/>
    </source>
</evidence>
<dbReference type="GO" id="GO:0005524">
    <property type="term" value="F:ATP binding"/>
    <property type="evidence" value="ECO:0007669"/>
    <property type="project" value="UniProtKB-KW"/>
</dbReference>
<keyword evidence="5" id="KW-0067">ATP-binding</keyword>
<dbReference type="InterPro" id="IPR015824">
    <property type="entry name" value="Phosphoglycerate_kinase_N"/>
</dbReference>
<dbReference type="GO" id="GO:0004618">
    <property type="term" value="F:phosphoglycerate kinase activity"/>
    <property type="evidence" value="ECO:0007669"/>
    <property type="project" value="UniProtKB-EC"/>
</dbReference>
<dbReference type="AlphaFoldDB" id="A0A383AG66"/>
<proteinExistence type="predicted"/>
<name>A0A383AG66_9ZZZZ</name>
<organism evidence="6">
    <name type="scientific">marine metagenome</name>
    <dbReference type="NCBI Taxonomy" id="408172"/>
    <lineage>
        <taxon>unclassified sequences</taxon>
        <taxon>metagenomes</taxon>
        <taxon>ecological metagenomes</taxon>
    </lineage>
</organism>
<keyword evidence="2" id="KW-0808">Transferase</keyword>
<evidence type="ECO:0000256" key="4">
    <source>
        <dbReference type="ARBA" id="ARBA00022777"/>
    </source>
</evidence>
<feature type="non-terminal residue" evidence="6">
    <location>
        <position position="27"/>
    </location>
</feature>
<evidence type="ECO:0000256" key="3">
    <source>
        <dbReference type="ARBA" id="ARBA00022741"/>
    </source>
</evidence>
<accession>A0A383AG66</accession>
<keyword evidence="4" id="KW-0418">Kinase</keyword>